<proteinExistence type="predicted"/>
<protein>
    <recommendedName>
        <fullName evidence="3">Pyridine nucleotide-disulfide oxidoreductase domain-containing protein 2</fullName>
    </recommendedName>
</protein>
<reference evidence="5 6" key="1">
    <citation type="submission" date="2021-09" db="EMBL/GenBank/DDBJ databases">
        <title>Isoptericola luteus sp. nov., a novel bacterium isolated from Harbin, the capital city of Heilongjiang province.</title>
        <authorList>
            <person name="Li J."/>
        </authorList>
    </citation>
    <scope>NUCLEOTIDE SEQUENCE [LARGE SCALE GENOMIC DNA]</scope>
    <source>
        <strain evidence="5 6">NEAU-Y5</strain>
    </source>
</reference>
<comment type="subunit">
    <text evidence="2">Interacts with COX5B; this interaction may contribute to localize PYROXD2 to the inner face of the inner mitochondrial membrane.</text>
</comment>
<feature type="domain" description="Amine oxidase" evidence="4">
    <location>
        <begin position="13"/>
        <end position="259"/>
    </location>
</feature>
<sequence length="500" mass="51076">MDDAVVVGSGPNGLAAAVTLARAGLSVTVLEANGTAGGGARTLHAGDDGDLLAGLPGDLPHDVCSGVHPMAWASPFFRAFDLPAHGVELLTPEVSYAQPLPGGRAAVAYRDLVRTADRLGPDGAAWRSLLGPLAEQWEAVVAAALGDKRSLPPGVLDARFPVRAAVAAARFALGMVEQGTGAWDARFTGDGGALLTGVAAHTITRLPSLSATGTSISAGSGGFDGGWPVPRGGSGAIIAALRADLEAHGGTVVANHRVRTRADLPPARAVLFDTSPRTLLDVVGPSLSPSVRRGLGRFRYGNAAAKVDFVLSGPVPWADPEVGRAGTVHVGGTRAEMAAAEAAVAAGRHAERPMCLVSDPSVTDETRRRTTGDGELRPLWTYAHVPAGSTVDPTEAVTAQIERYAPGFQDVVVGARGIPAAQMAQHDENYVGGDIAAGAATLWQIVARPTPTANPYRVGAGGVYLCSSSTAPGPGVHGMSGWHAARRALREVFGVRVAAL</sequence>
<evidence type="ECO:0000256" key="2">
    <source>
        <dbReference type="ARBA" id="ARBA00038825"/>
    </source>
</evidence>
<dbReference type="EMBL" id="JAIXCQ010000009">
    <property type="protein sequence ID" value="MCA5894290.1"/>
    <property type="molecule type" value="Genomic_DNA"/>
</dbReference>
<dbReference type="InterPro" id="IPR002937">
    <property type="entry name" value="Amino_oxidase"/>
</dbReference>
<gene>
    <name evidence="5" type="ORF">LEP48_13160</name>
</gene>
<name>A0ABS7ZKI0_9MICO</name>
<evidence type="ECO:0000259" key="4">
    <source>
        <dbReference type="Pfam" id="PF01593"/>
    </source>
</evidence>
<dbReference type="Pfam" id="PF01593">
    <property type="entry name" value="Amino_oxidase"/>
    <property type="match status" value="1"/>
</dbReference>
<dbReference type="RefSeq" id="WP_225566054.1">
    <property type="nucleotide sequence ID" value="NZ_JAIXCQ010000009.1"/>
</dbReference>
<comment type="function">
    <text evidence="1">Probable oxidoreductase that may play a role as regulator of mitochondrial function.</text>
</comment>
<keyword evidence="6" id="KW-1185">Reference proteome</keyword>
<dbReference type="PRINTS" id="PR00411">
    <property type="entry name" value="PNDRDTASEI"/>
</dbReference>
<dbReference type="InterPro" id="IPR036188">
    <property type="entry name" value="FAD/NAD-bd_sf"/>
</dbReference>
<dbReference type="PANTHER" id="PTHR10668">
    <property type="entry name" value="PHYTOENE DEHYDROGENASE"/>
    <property type="match status" value="1"/>
</dbReference>
<evidence type="ECO:0000313" key="6">
    <source>
        <dbReference type="Proteomes" id="UP001319870"/>
    </source>
</evidence>
<organism evidence="5 6">
    <name type="scientific">Isoptericola luteus</name>
    <dbReference type="NCBI Taxonomy" id="2879484"/>
    <lineage>
        <taxon>Bacteria</taxon>
        <taxon>Bacillati</taxon>
        <taxon>Actinomycetota</taxon>
        <taxon>Actinomycetes</taxon>
        <taxon>Micrococcales</taxon>
        <taxon>Promicromonosporaceae</taxon>
        <taxon>Isoptericola</taxon>
    </lineage>
</organism>
<dbReference type="SUPFAM" id="SSF51905">
    <property type="entry name" value="FAD/NAD(P)-binding domain"/>
    <property type="match status" value="1"/>
</dbReference>
<evidence type="ECO:0000313" key="5">
    <source>
        <dbReference type="EMBL" id="MCA5894290.1"/>
    </source>
</evidence>
<evidence type="ECO:0000256" key="3">
    <source>
        <dbReference type="ARBA" id="ARBA00040298"/>
    </source>
</evidence>
<comment type="caution">
    <text evidence="5">The sequence shown here is derived from an EMBL/GenBank/DDBJ whole genome shotgun (WGS) entry which is preliminary data.</text>
</comment>
<evidence type="ECO:0000256" key="1">
    <source>
        <dbReference type="ARBA" id="ARBA00037217"/>
    </source>
</evidence>
<dbReference type="PANTHER" id="PTHR10668:SF105">
    <property type="entry name" value="DEHYDROGENASE-RELATED"/>
    <property type="match status" value="1"/>
</dbReference>
<dbReference type="Proteomes" id="UP001319870">
    <property type="component" value="Unassembled WGS sequence"/>
</dbReference>
<accession>A0ABS7ZKI0</accession>
<dbReference type="Gene3D" id="3.50.50.60">
    <property type="entry name" value="FAD/NAD(P)-binding domain"/>
    <property type="match status" value="1"/>
</dbReference>